<dbReference type="EMBL" id="QPFP01000109">
    <property type="protein sequence ID" value="TEB21498.1"/>
    <property type="molecule type" value="Genomic_DNA"/>
</dbReference>
<dbReference type="AlphaFoldDB" id="A0A4Y7SIK4"/>
<evidence type="ECO:0000313" key="2">
    <source>
        <dbReference type="EMBL" id="TEB21498.1"/>
    </source>
</evidence>
<accession>A0A4Y7SIK4</accession>
<comment type="caution">
    <text evidence="2">The sequence shown here is derived from an EMBL/GenBank/DDBJ whole genome shotgun (WGS) entry which is preliminary data.</text>
</comment>
<organism evidence="2 3">
    <name type="scientific">Coprinellus micaceus</name>
    <name type="common">Glistening ink-cap mushroom</name>
    <name type="synonym">Coprinus micaceus</name>
    <dbReference type="NCBI Taxonomy" id="71717"/>
    <lineage>
        <taxon>Eukaryota</taxon>
        <taxon>Fungi</taxon>
        <taxon>Dikarya</taxon>
        <taxon>Basidiomycota</taxon>
        <taxon>Agaricomycotina</taxon>
        <taxon>Agaricomycetes</taxon>
        <taxon>Agaricomycetidae</taxon>
        <taxon>Agaricales</taxon>
        <taxon>Agaricineae</taxon>
        <taxon>Psathyrellaceae</taxon>
        <taxon>Coprinellus</taxon>
    </lineage>
</organism>
<evidence type="ECO:0000313" key="3">
    <source>
        <dbReference type="Proteomes" id="UP000298030"/>
    </source>
</evidence>
<dbReference type="Proteomes" id="UP000298030">
    <property type="component" value="Unassembled WGS sequence"/>
</dbReference>
<feature type="region of interest" description="Disordered" evidence="1">
    <location>
        <begin position="143"/>
        <end position="166"/>
    </location>
</feature>
<evidence type="ECO:0000256" key="1">
    <source>
        <dbReference type="SAM" id="MobiDB-lite"/>
    </source>
</evidence>
<name>A0A4Y7SIK4_COPMI</name>
<proteinExistence type="predicted"/>
<reference evidence="2 3" key="1">
    <citation type="journal article" date="2019" name="Nat. Ecol. Evol.">
        <title>Megaphylogeny resolves global patterns of mushroom evolution.</title>
        <authorList>
            <person name="Varga T."/>
            <person name="Krizsan K."/>
            <person name="Foldi C."/>
            <person name="Dima B."/>
            <person name="Sanchez-Garcia M."/>
            <person name="Sanchez-Ramirez S."/>
            <person name="Szollosi G.J."/>
            <person name="Szarkandi J.G."/>
            <person name="Papp V."/>
            <person name="Albert L."/>
            <person name="Andreopoulos W."/>
            <person name="Angelini C."/>
            <person name="Antonin V."/>
            <person name="Barry K.W."/>
            <person name="Bougher N.L."/>
            <person name="Buchanan P."/>
            <person name="Buyck B."/>
            <person name="Bense V."/>
            <person name="Catcheside P."/>
            <person name="Chovatia M."/>
            <person name="Cooper J."/>
            <person name="Damon W."/>
            <person name="Desjardin D."/>
            <person name="Finy P."/>
            <person name="Geml J."/>
            <person name="Haridas S."/>
            <person name="Hughes K."/>
            <person name="Justo A."/>
            <person name="Karasinski D."/>
            <person name="Kautmanova I."/>
            <person name="Kiss B."/>
            <person name="Kocsube S."/>
            <person name="Kotiranta H."/>
            <person name="LaButti K.M."/>
            <person name="Lechner B.E."/>
            <person name="Liimatainen K."/>
            <person name="Lipzen A."/>
            <person name="Lukacs Z."/>
            <person name="Mihaltcheva S."/>
            <person name="Morgado L.N."/>
            <person name="Niskanen T."/>
            <person name="Noordeloos M.E."/>
            <person name="Ohm R.A."/>
            <person name="Ortiz-Santana B."/>
            <person name="Ovrebo C."/>
            <person name="Racz N."/>
            <person name="Riley R."/>
            <person name="Savchenko A."/>
            <person name="Shiryaev A."/>
            <person name="Soop K."/>
            <person name="Spirin V."/>
            <person name="Szebenyi C."/>
            <person name="Tomsovsky M."/>
            <person name="Tulloss R.E."/>
            <person name="Uehling J."/>
            <person name="Grigoriev I.V."/>
            <person name="Vagvolgyi C."/>
            <person name="Papp T."/>
            <person name="Martin F.M."/>
            <person name="Miettinen O."/>
            <person name="Hibbett D.S."/>
            <person name="Nagy L.G."/>
        </authorList>
    </citation>
    <scope>NUCLEOTIDE SEQUENCE [LARGE SCALE GENOMIC DNA]</scope>
    <source>
        <strain evidence="2 3">FP101781</strain>
    </source>
</reference>
<gene>
    <name evidence="2" type="ORF">FA13DRAFT_101474</name>
</gene>
<keyword evidence="3" id="KW-1185">Reference proteome</keyword>
<protein>
    <submittedName>
        <fullName evidence="2">Uncharacterized protein</fullName>
    </submittedName>
</protein>
<sequence>MRTELLSASTLSFSSATALRFSAFVAIDNPRASGKGRISTSSSLFDAVLSLGALFPRFTTKSSKVPVGTFSRMISVLPLHSRTYHRSPCCSRLSTLRLWHLRRRCCPSSSQSHPSQSLEGPSRHLEYCSLKLRRSFHQHHFWSRMPSKQRHSPSPSPAAAGQTHET</sequence>